<protein>
    <submittedName>
        <fullName evidence="1">Glyceraldehyde-3-phosphate dehydrogenase</fullName>
    </submittedName>
</protein>
<evidence type="ECO:0000313" key="1">
    <source>
        <dbReference type="EMBL" id="NMU25022.1"/>
    </source>
</evidence>
<gene>
    <name evidence="1" type="ORF">HKB21_05250</name>
</gene>
<organism evidence="1 2">
    <name type="scientific">Vibrio parahaemolyticus</name>
    <dbReference type="NCBI Taxonomy" id="670"/>
    <lineage>
        <taxon>Bacteria</taxon>
        <taxon>Pseudomonadati</taxon>
        <taxon>Pseudomonadota</taxon>
        <taxon>Gammaproteobacteria</taxon>
        <taxon>Vibrionales</taxon>
        <taxon>Vibrionaceae</taxon>
        <taxon>Vibrio</taxon>
    </lineage>
</organism>
<dbReference type="EMBL" id="JABCLD010000733">
    <property type="protein sequence ID" value="NMU25022.1"/>
    <property type="molecule type" value="Genomic_DNA"/>
</dbReference>
<feature type="non-terminal residue" evidence="1">
    <location>
        <position position="84"/>
    </location>
</feature>
<name>A0A7Y0X4W8_VIBPH</name>
<sequence>IAENAHGFLPVPILITEPAIGYGGGVAGLFLHETQEEKNKRKQAALSAIDGGAQLVPSAMTVAGALGTENGTWFAFGGHRRSWL</sequence>
<dbReference type="AlphaFoldDB" id="A0A7Y0X4W8"/>
<accession>A0A7Y0X4W8</accession>
<feature type="non-terminal residue" evidence="1">
    <location>
        <position position="1"/>
    </location>
</feature>
<proteinExistence type="predicted"/>
<dbReference type="Proteomes" id="UP000555836">
    <property type="component" value="Unassembled WGS sequence"/>
</dbReference>
<comment type="caution">
    <text evidence="1">The sequence shown here is derived from an EMBL/GenBank/DDBJ whole genome shotgun (WGS) entry which is preliminary data.</text>
</comment>
<reference evidence="1 2" key="1">
    <citation type="submission" date="2020-04" db="EMBL/GenBank/DDBJ databases">
        <title>Whole-genome sequencing of Vibrio spp. from China reveals different genetic environments of blaCTX-M-14 among diverse lineages.</title>
        <authorList>
            <person name="Zheng Z."/>
            <person name="Ye L."/>
            <person name="Chen S."/>
        </authorList>
    </citation>
    <scope>NUCLEOTIDE SEQUENCE [LARGE SCALE GENOMIC DNA]</scope>
    <source>
        <strain evidence="1 2">Vb0574</strain>
    </source>
</reference>
<evidence type="ECO:0000313" key="2">
    <source>
        <dbReference type="Proteomes" id="UP000555836"/>
    </source>
</evidence>